<proteinExistence type="predicted"/>
<name>A0AAU9Q5L9_9VIBR</name>
<sequence>MKKINHALSSPNDVKRKPQVMEQEVIGVISEQTYTDTQKFNILSRLLSHCATVEERGIVLLALTQYLMEMSSDAARVKRTFSSIKQLVQTHSELIQDMSAENWEILGGFLEAFLRCSNLAKANGAYDDSSRSSMCE</sequence>
<accession>A0AAU9Q5L9</accession>
<comment type="caution">
    <text evidence="1">The sequence shown here is derived from an EMBL/GenBank/DDBJ whole genome shotgun (WGS) entry which is preliminary data.</text>
</comment>
<protein>
    <submittedName>
        <fullName evidence="1">Uncharacterized protein</fullName>
    </submittedName>
</protein>
<evidence type="ECO:0000313" key="2">
    <source>
        <dbReference type="Proteomes" id="UP001295420"/>
    </source>
</evidence>
<dbReference type="RefSeq" id="WP_409931131.1">
    <property type="nucleotide sequence ID" value="NZ_CAKMTQ010000021.1"/>
</dbReference>
<evidence type="ECO:0000313" key="1">
    <source>
        <dbReference type="EMBL" id="CAH1530410.1"/>
    </source>
</evidence>
<dbReference type="AlphaFoldDB" id="A0AAU9Q5L9"/>
<gene>
    <name evidence="1" type="ORF">THF1D04_280039</name>
</gene>
<dbReference type="EMBL" id="CAKMTQ010000021">
    <property type="protein sequence ID" value="CAH1530410.1"/>
    <property type="molecule type" value="Genomic_DNA"/>
</dbReference>
<reference evidence="1" key="1">
    <citation type="submission" date="2022-01" db="EMBL/GenBank/DDBJ databases">
        <authorList>
            <person name="Lagorce A."/>
        </authorList>
    </citation>
    <scope>NUCLEOTIDE SEQUENCE</scope>
    <source>
        <strain evidence="1">Th15_F1_D04</strain>
    </source>
</reference>
<organism evidence="1 2">
    <name type="scientific">Vibrio owensii</name>
    <dbReference type="NCBI Taxonomy" id="696485"/>
    <lineage>
        <taxon>Bacteria</taxon>
        <taxon>Pseudomonadati</taxon>
        <taxon>Pseudomonadota</taxon>
        <taxon>Gammaproteobacteria</taxon>
        <taxon>Vibrionales</taxon>
        <taxon>Vibrionaceae</taxon>
        <taxon>Vibrio</taxon>
    </lineage>
</organism>
<dbReference type="Proteomes" id="UP001295420">
    <property type="component" value="Unassembled WGS sequence"/>
</dbReference>